<dbReference type="InterPro" id="IPR002455">
    <property type="entry name" value="GPCR3_GABA-B"/>
</dbReference>
<dbReference type="Gene3D" id="3.40.50.2300">
    <property type="match status" value="2"/>
</dbReference>
<gene>
    <name evidence="5" type="primary">GABBR2_0</name>
    <name evidence="5" type="ORF">CEXT_746361</name>
</gene>
<dbReference type="PANTHER" id="PTHR10519:SF74">
    <property type="entry name" value="GAMMA-AMINOBUTYRIC ACID TYPE B RECEPTOR SUBUNIT 2"/>
    <property type="match status" value="1"/>
</dbReference>
<evidence type="ECO:0000256" key="1">
    <source>
        <dbReference type="ARBA" id="ARBA00023040"/>
    </source>
</evidence>
<dbReference type="SUPFAM" id="SSF53822">
    <property type="entry name" value="Periplasmic binding protein-like I"/>
    <property type="match status" value="1"/>
</dbReference>
<protein>
    <submittedName>
        <fullName evidence="5">Gamma-aminobutyric acid type B receptor subunit 2</fullName>
    </submittedName>
</protein>
<dbReference type="InterPro" id="IPR028082">
    <property type="entry name" value="Peripla_BP_I"/>
</dbReference>
<organism evidence="5 6">
    <name type="scientific">Caerostris extrusa</name>
    <name type="common">Bark spider</name>
    <name type="synonym">Caerostris bankana</name>
    <dbReference type="NCBI Taxonomy" id="172846"/>
    <lineage>
        <taxon>Eukaryota</taxon>
        <taxon>Metazoa</taxon>
        <taxon>Ecdysozoa</taxon>
        <taxon>Arthropoda</taxon>
        <taxon>Chelicerata</taxon>
        <taxon>Arachnida</taxon>
        <taxon>Araneae</taxon>
        <taxon>Araneomorphae</taxon>
        <taxon>Entelegynae</taxon>
        <taxon>Araneoidea</taxon>
        <taxon>Araneidae</taxon>
        <taxon>Caerostris</taxon>
    </lineage>
</organism>
<dbReference type="GO" id="GO:0038039">
    <property type="term" value="C:G protein-coupled receptor heterodimeric complex"/>
    <property type="evidence" value="ECO:0007669"/>
    <property type="project" value="TreeGrafter"/>
</dbReference>
<evidence type="ECO:0000313" key="5">
    <source>
        <dbReference type="EMBL" id="GIX68250.1"/>
    </source>
</evidence>
<accession>A0AAV4M8U5</accession>
<dbReference type="Proteomes" id="UP001054945">
    <property type="component" value="Unassembled WGS sequence"/>
</dbReference>
<keyword evidence="1" id="KW-0297">G-protein coupled receptor</keyword>
<reference evidence="5 6" key="1">
    <citation type="submission" date="2021-06" db="EMBL/GenBank/DDBJ databases">
        <title>Caerostris extrusa draft genome.</title>
        <authorList>
            <person name="Kono N."/>
            <person name="Arakawa K."/>
        </authorList>
    </citation>
    <scope>NUCLEOTIDE SEQUENCE [LARGE SCALE GENOMIC DNA]</scope>
</reference>
<keyword evidence="2 5" id="KW-0675">Receptor</keyword>
<evidence type="ECO:0000313" key="6">
    <source>
        <dbReference type="Proteomes" id="UP001054945"/>
    </source>
</evidence>
<keyword evidence="6" id="KW-1185">Reference proteome</keyword>
<keyword evidence="3" id="KW-0325">Glycoprotein</keyword>
<sequence length="139" mass="16166">MTAAEYAGQYDKRRDHEYSRFHGYAYDGIWAIALAIQSVAQKLKAKGRHLKEFQYRDPFWGQLFRDAFNETSFTGVTEKRKEKSKDSEKLLRRLMRSRDGTEVKIAEYDPVFDELDFSKGVPIIWSTGGGPPADRTHRK</sequence>
<evidence type="ECO:0000256" key="3">
    <source>
        <dbReference type="ARBA" id="ARBA00023180"/>
    </source>
</evidence>
<evidence type="ECO:0000256" key="2">
    <source>
        <dbReference type="ARBA" id="ARBA00023170"/>
    </source>
</evidence>
<dbReference type="GO" id="GO:0007214">
    <property type="term" value="P:gamma-aminobutyric acid signaling pathway"/>
    <property type="evidence" value="ECO:0007669"/>
    <property type="project" value="TreeGrafter"/>
</dbReference>
<keyword evidence="4" id="KW-0807">Transducer</keyword>
<dbReference type="PANTHER" id="PTHR10519">
    <property type="entry name" value="GABA-B RECEPTOR"/>
    <property type="match status" value="1"/>
</dbReference>
<comment type="caution">
    <text evidence="5">The sequence shown here is derived from an EMBL/GenBank/DDBJ whole genome shotgun (WGS) entry which is preliminary data.</text>
</comment>
<dbReference type="AlphaFoldDB" id="A0AAV4M8U5"/>
<dbReference type="GO" id="GO:0004965">
    <property type="term" value="F:G protein-coupled GABA receptor activity"/>
    <property type="evidence" value="ECO:0007669"/>
    <property type="project" value="InterPro"/>
</dbReference>
<evidence type="ECO:0000256" key="4">
    <source>
        <dbReference type="ARBA" id="ARBA00023224"/>
    </source>
</evidence>
<proteinExistence type="predicted"/>
<dbReference type="EMBL" id="BPLR01001942">
    <property type="protein sequence ID" value="GIX68250.1"/>
    <property type="molecule type" value="Genomic_DNA"/>
</dbReference>
<name>A0AAV4M8U5_CAEEX</name>